<dbReference type="AlphaFoldDB" id="A0A5B7X930"/>
<dbReference type="Pfam" id="PF19051">
    <property type="entry name" value="GFO_IDH_MocA_C2"/>
    <property type="match status" value="1"/>
</dbReference>
<dbReference type="Pfam" id="PF01408">
    <property type="entry name" value="GFO_IDH_MocA"/>
    <property type="match status" value="1"/>
</dbReference>
<proteinExistence type="predicted"/>
<dbReference type="EMBL" id="CP040812">
    <property type="protein sequence ID" value="QCY71111.1"/>
    <property type="molecule type" value="Genomic_DNA"/>
</dbReference>
<dbReference type="PANTHER" id="PTHR43818:SF10">
    <property type="entry name" value="NADH-DEPENDENT DEHYDROGENASE-RELATED"/>
    <property type="match status" value="1"/>
</dbReference>
<dbReference type="InterPro" id="IPR043906">
    <property type="entry name" value="Gfo/Idh/MocA_OxRdtase_bact_C"/>
</dbReference>
<dbReference type="Gene3D" id="3.40.50.720">
    <property type="entry name" value="NAD(P)-binding Rossmann-like Domain"/>
    <property type="match status" value="1"/>
</dbReference>
<dbReference type="PANTHER" id="PTHR43818">
    <property type="entry name" value="BCDNA.GH03377"/>
    <property type="match status" value="1"/>
</dbReference>
<gene>
    <name evidence="3" type="ORF">FHG64_17860</name>
</gene>
<dbReference type="GO" id="GO:0000166">
    <property type="term" value="F:nucleotide binding"/>
    <property type="evidence" value="ECO:0007669"/>
    <property type="project" value="InterPro"/>
</dbReference>
<evidence type="ECO:0000313" key="4">
    <source>
        <dbReference type="Proteomes" id="UP000309016"/>
    </source>
</evidence>
<protein>
    <submittedName>
        <fullName evidence="3">Gfo/Idh/MocA family oxidoreductase</fullName>
    </submittedName>
</protein>
<dbReference type="RefSeq" id="WP_139067661.1">
    <property type="nucleotide sequence ID" value="NZ_CP040812.1"/>
</dbReference>
<evidence type="ECO:0000313" key="3">
    <source>
        <dbReference type="EMBL" id="QCY71111.1"/>
    </source>
</evidence>
<feature type="domain" description="Gfo/Idh/MocA-like oxidoreductase N-terminal" evidence="1">
    <location>
        <begin position="117"/>
        <end position="186"/>
    </location>
</feature>
<dbReference type="SUPFAM" id="SSF51735">
    <property type="entry name" value="NAD(P)-binding Rossmann-fold domains"/>
    <property type="match status" value="1"/>
</dbReference>
<dbReference type="KEGG" id="afla:FHG64_17860"/>
<reference evidence="3 4" key="1">
    <citation type="submission" date="2019-06" db="EMBL/GenBank/DDBJ databases">
        <title>Complete genome sequence of Antarcticibacterium flavum KCTC 52984T from an Antarctic marine sediment.</title>
        <authorList>
            <person name="Lee Y.M."/>
            <person name="Shin S.C."/>
        </authorList>
    </citation>
    <scope>NUCLEOTIDE SEQUENCE [LARGE SCALE GENOMIC DNA]</scope>
    <source>
        <strain evidence="3 4">KCTC 52984</strain>
    </source>
</reference>
<feature type="domain" description="Gfo/Idh/MocA-like oxidoreductase bacterial type C-terminal" evidence="2">
    <location>
        <begin position="229"/>
        <end position="284"/>
    </location>
</feature>
<evidence type="ECO:0000259" key="1">
    <source>
        <dbReference type="Pfam" id="PF01408"/>
    </source>
</evidence>
<dbReference type="Proteomes" id="UP000309016">
    <property type="component" value="Chromosome"/>
</dbReference>
<keyword evidence="4" id="KW-1185">Reference proteome</keyword>
<accession>A0A5B7X930</accession>
<name>A0A5B7X930_9FLAO</name>
<dbReference type="InterPro" id="IPR050463">
    <property type="entry name" value="Gfo/Idh/MocA_oxidrdct_glycsds"/>
</dbReference>
<sequence>MNKIDRRTFINRTALTGIGLSIVPSHVLGGKGLTAANDKINVGLIGAGTQAMKMLPEWLERDELQFISVCDPNKESYDYPLWGAPQGETYGAAGGREVGRRFINGYYAGKSGKSSYNGCSVYADFREMLEKEKELDAVFIMTPDHLHGVIAMEAMKKGLFVATHKPVSNFMNETRLTCDMARKTGLPSHCFAFKNPEEFYHMQNLINSGAIGEVSEFHRWTNRPMWPQGLPYLPAPAPIPEGFDWQLWLGPSKDRPYSPHYTHTVFRGWYEFGAGCMADMGYYGFWKDWRILGLGKPDNAEGNKNKVSQVKDFRSSWVENNVSYPFAGMANWEIPVENENRNIDVYWYEGGMRPPTPKALARNSRRIPGDGVMFIGDRGSIISGYGYNDPVLLDNKGNIQPLPDSSLEGADLRDENSEMIDAFKGKKPSRGSLAAVQNVAETVCLGNLAIRMDDRLEWDIQNMRVTNNDRANKYVSREYRPGWEV</sequence>
<dbReference type="InterPro" id="IPR036291">
    <property type="entry name" value="NAD(P)-bd_dom_sf"/>
</dbReference>
<dbReference type="InterPro" id="IPR000683">
    <property type="entry name" value="Gfo/Idh/MocA-like_OxRdtase_N"/>
</dbReference>
<dbReference type="OrthoDB" id="726883at2"/>
<organism evidence="3 4">
    <name type="scientific">Antarcticibacterium flavum</name>
    <dbReference type="NCBI Taxonomy" id="2058175"/>
    <lineage>
        <taxon>Bacteria</taxon>
        <taxon>Pseudomonadati</taxon>
        <taxon>Bacteroidota</taxon>
        <taxon>Flavobacteriia</taxon>
        <taxon>Flavobacteriales</taxon>
        <taxon>Flavobacteriaceae</taxon>
        <taxon>Antarcticibacterium</taxon>
    </lineage>
</organism>
<evidence type="ECO:0000259" key="2">
    <source>
        <dbReference type="Pfam" id="PF19051"/>
    </source>
</evidence>